<feature type="domain" description="Methyltransferase FkbM" evidence="1">
    <location>
        <begin position="62"/>
        <end position="168"/>
    </location>
</feature>
<keyword evidence="3" id="KW-1185">Reference proteome</keyword>
<dbReference type="Pfam" id="PF05050">
    <property type="entry name" value="Methyltransf_21"/>
    <property type="match status" value="1"/>
</dbReference>
<dbReference type="AlphaFoldDB" id="A0AAE0GPD1"/>
<dbReference type="GO" id="GO:0016197">
    <property type="term" value="P:endosomal transport"/>
    <property type="evidence" value="ECO:0007669"/>
    <property type="project" value="TreeGrafter"/>
</dbReference>
<proteinExistence type="predicted"/>
<dbReference type="EMBL" id="LGRX02003698">
    <property type="protein sequence ID" value="KAK3281797.1"/>
    <property type="molecule type" value="Genomic_DNA"/>
</dbReference>
<dbReference type="GO" id="GO:0005794">
    <property type="term" value="C:Golgi apparatus"/>
    <property type="evidence" value="ECO:0007669"/>
    <property type="project" value="TreeGrafter"/>
</dbReference>
<dbReference type="SUPFAM" id="SSF53335">
    <property type="entry name" value="S-adenosyl-L-methionine-dependent methyltransferases"/>
    <property type="match status" value="1"/>
</dbReference>
<accession>A0AAE0GPD1</accession>
<organism evidence="2 3">
    <name type="scientific">Cymbomonas tetramitiformis</name>
    <dbReference type="NCBI Taxonomy" id="36881"/>
    <lineage>
        <taxon>Eukaryota</taxon>
        <taxon>Viridiplantae</taxon>
        <taxon>Chlorophyta</taxon>
        <taxon>Pyramimonadophyceae</taxon>
        <taxon>Pyramimonadales</taxon>
        <taxon>Pyramimonadaceae</taxon>
        <taxon>Cymbomonas</taxon>
    </lineage>
</organism>
<dbReference type="GO" id="GO:0031902">
    <property type="term" value="C:late endosome membrane"/>
    <property type="evidence" value="ECO:0007669"/>
    <property type="project" value="TreeGrafter"/>
</dbReference>
<reference evidence="2 3" key="1">
    <citation type="journal article" date="2015" name="Genome Biol. Evol.">
        <title>Comparative Genomics of a Bacterivorous Green Alga Reveals Evolutionary Causalities and Consequences of Phago-Mixotrophic Mode of Nutrition.</title>
        <authorList>
            <person name="Burns J.A."/>
            <person name="Paasch A."/>
            <person name="Narechania A."/>
            <person name="Kim E."/>
        </authorList>
    </citation>
    <scope>NUCLEOTIDE SEQUENCE [LARGE SCALE GENOMIC DNA]</scope>
    <source>
        <strain evidence="2 3">PLY_AMNH</strain>
    </source>
</reference>
<dbReference type="Proteomes" id="UP001190700">
    <property type="component" value="Unassembled WGS sequence"/>
</dbReference>
<evidence type="ECO:0000313" key="3">
    <source>
        <dbReference type="Proteomes" id="UP001190700"/>
    </source>
</evidence>
<dbReference type="InterPro" id="IPR053202">
    <property type="entry name" value="EGF_Rcpt_Signaling_Reg"/>
</dbReference>
<evidence type="ECO:0000313" key="2">
    <source>
        <dbReference type="EMBL" id="KAK3281797.1"/>
    </source>
</evidence>
<name>A0AAE0GPD1_9CHLO</name>
<dbReference type="InterPro" id="IPR006342">
    <property type="entry name" value="FkbM_mtfrase"/>
</dbReference>
<comment type="caution">
    <text evidence="2">The sequence shown here is derived from an EMBL/GenBank/DDBJ whole genome shotgun (WGS) entry which is preliminary data.</text>
</comment>
<gene>
    <name evidence="2" type="ORF">CYMTET_10426</name>
</gene>
<protein>
    <recommendedName>
        <fullName evidence="1">Methyltransferase FkbM domain-containing protein</fullName>
    </recommendedName>
</protein>
<dbReference type="InterPro" id="IPR029063">
    <property type="entry name" value="SAM-dependent_MTases_sf"/>
</dbReference>
<evidence type="ECO:0000259" key="1">
    <source>
        <dbReference type="Pfam" id="PF05050"/>
    </source>
</evidence>
<dbReference type="GO" id="GO:0006888">
    <property type="term" value="P:endoplasmic reticulum to Golgi vesicle-mediated transport"/>
    <property type="evidence" value="ECO:0007669"/>
    <property type="project" value="TreeGrafter"/>
</dbReference>
<dbReference type="GO" id="GO:0005886">
    <property type="term" value="C:plasma membrane"/>
    <property type="evidence" value="ECO:0007669"/>
    <property type="project" value="TreeGrafter"/>
</dbReference>
<sequence>MKKTTAFDRTLPPNRLFLGQYQQDWALYFAAFRHYWSIRGSDTTARPVYVDLAAAWPTKISNTFVFDACLGWSGICIEADPAKVPDLVRERGCQLIDTCIHSEDGFPVDFASSRDSGRNGIVSGPSAHSVQLNCTTLAKVFHRASVTQVEFLSLDVEGSEAVVLQGIDFTKPVPQYHMRFVQLKCWSRGKREQG</sequence>
<dbReference type="PANTHER" id="PTHR34009:SF2">
    <property type="entry name" value="PROTEIN STAR"/>
    <property type="match status" value="1"/>
</dbReference>
<dbReference type="GO" id="GO:0005789">
    <property type="term" value="C:endoplasmic reticulum membrane"/>
    <property type="evidence" value="ECO:0007669"/>
    <property type="project" value="TreeGrafter"/>
</dbReference>
<dbReference type="Gene3D" id="3.40.50.150">
    <property type="entry name" value="Vaccinia Virus protein VP39"/>
    <property type="match status" value="1"/>
</dbReference>
<dbReference type="PANTHER" id="PTHR34009">
    <property type="entry name" value="PROTEIN STAR"/>
    <property type="match status" value="1"/>
</dbReference>